<dbReference type="SUPFAM" id="SSF143865">
    <property type="entry name" value="CorA soluble domain-like"/>
    <property type="match status" value="1"/>
</dbReference>
<dbReference type="SUPFAM" id="SSF144083">
    <property type="entry name" value="Magnesium transport protein CorA, transmembrane region"/>
    <property type="match status" value="1"/>
</dbReference>
<dbReference type="AlphaFoldDB" id="A0A2W4YLD9"/>
<dbReference type="InterPro" id="IPR004488">
    <property type="entry name" value="Mg/Co-transport_prot_CorA"/>
</dbReference>
<dbReference type="FunFam" id="1.20.58.340:FF:000012">
    <property type="entry name" value="Magnesium transport protein CorA"/>
    <property type="match status" value="1"/>
</dbReference>
<keyword evidence="6 8" id="KW-1133">Transmembrane helix</keyword>
<feature type="transmembrane region" description="Helical" evidence="8">
    <location>
        <begin position="319"/>
        <end position="338"/>
    </location>
</feature>
<evidence type="ECO:0000256" key="7">
    <source>
        <dbReference type="ARBA" id="ARBA00023136"/>
    </source>
</evidence>
<evidence type="ECO:0000256" key="4">
    <source>
        <dbReference type="ARBA" id="ARBA00022475"/>
    </source>
</evidence>
<reference evidence="10 11" key="2">
    <citation type="submission" date="2018-06" db="EMBL/GenBank/DDBJ databases">
        <title>Metagenomic assembly of (sub)arctic Cyanobacteria and their associated microbiome from non-axenic cultures.</title>
        <authorList>
            <person name="Baurain D."/>
        </authorList>
    </citation>
    <scope>NUCLEOTIDE SEQUENCE [LARGE SCALE GENOMIC DNA]</scope>
    <source>
        <strain evidence="10">ULC066bin1</strain>
    </source>
</reference>
<gene>
    <name evidence="8 10" type="primary">corA</name>
    <name evidence="10" type="ORF">DCF19_03825</name>
</gene>
<dbReference type="GO" id="GO:0015087">
    <property type="term" value="F:cobalt ion transmembrane transporter activity"/>
    <property type="evidence" value="ECO:0007669"/>
    <property type="project" value="UniProtKB-UniRule"/>
</dbReference>
<reference evidence="10 11" key="1">
    <citation type="submission" date="2018-04" db="EMBL/GenBank/DDBJ databases">
        <authorList>
            <person name="Go L.Y."/>
            <person name="Mitchell J.A."/>
        </authorList>
    </citation>
    <scope>NUCLEOTIDE SEQUENCE [LARGE SCALE GENOMIC DNA]</scope>
    <source>
        <strain evidence="10">ULC066bin1</strain>
    </source>
</reference>
<organism evidence="10 11">
    <name type="scientific">Pseudanabaena frigida</name>
    <dbReference type="NCBI Taxonomy" id="945775"/>
    <lineage>
        <taxon>Bacteria</taxon>
        <taxon>Bacillati</taxon>
        <taxon>Cyanobacteriota</taxon>
        <taxon>Cyanophyceae</taxon>
        <taxon>Pseudanabaenales</taxon>
        <taxon>Pseudanabaenaceae</taxon>
        <taxon>Pseudanabaena</taxon>
    </lineage>
</organism>
<comment type="function">
    <text evidence="8">Mediates influx of magnesium ions.</text>
</comment>
<keyword evidence="7 8" id="KW-0472">Membrane</keyword>
<feature type="compositionally biased region" description="Acidic residues" evidence="9">
    <location>
        <begin position="18"/>
        <end position="29"/>
    </location>
</feature>
<dbReference type="InterPro" id="IPR045861">
    <property type="entry name" value="CorA_cytoplasmic_dom"/>
</dbReference>
<keyword evidence="3 8" id="KW-0813">Transport</keyword>
<evidence type="ECO:0000256" key="3">
    <source>
        <dbReference type="ARBA" id="ARBA00022448"/>
    </source>
</evidence>
<dbReference type="Pfam" id="PF01544">
    <property type="entry name" value="CorA"/>
    <property type="match status" value="1"/>
</dbReference>
<dbReference type="GO" id="GO:0015095">
    <property type="term" value="F:magnesium ion transmembrane transporter activity"/>
    <property type="evidence" value="ECO:0007669"/>
    <property type="project" value="UniProtKB-UniRule"/>
</dbReference>
<feature type="region of interest" description="Disordered" evidence="9">
    <location>
        <begin position="1"/>
        <end position="29"/>
    </location>
</feature>
<evidence type="ECO:0000256" key="1">
    <source>
        <dbReference type="ARBA" id="ARBA00004651"/>
    </source>
</evidence>
<dbReference type="GO" id="GO:0005886">
    <property type="term" value="C:plasma membrane"/>
    <property type="evidence" value="ECO:0007669"/>
    <property type="project" value="UniProtKB-SubCell"/>
</dbReference>
<keyword evidence="5 8" id="KW-0812">Transmembrane</keyword>
<dbReference type="InterPro" id="IPR045863">
    <property type="entry name" value="CorA_TM1_TM2"/>
</dbReference>
<dbReference type="EMBL" id="QBML01000004">
    <property type="protein sequence ID" value="PZO43768.1"/>
    <property type="molecule type" value="Genomic_DNA"/>
</dbReference>
<evidence type="ECO:0000256" key="6">
    <source>
        <dbReference type="ARBA" id="ARBA00022989"/>
    </source>
</evidence>
<comment type="similarity">
    <text evidence="2 8">Belongs to the CorA metal ion transporter (MIT) (TC 1.A.35) family.</text>
</comment>
<dbReference type="Gene3D" id="3.30.460.20">
    <property type="entry name" value="CorA soluble domain-like"/>
    <property type="match status" value="1"/>
</dbReference>
<dbReference type="PANTHER" id="PTHR46494">
    <property type="entry name" value="CORA FAMILY METAL ION TRANSPORTER (EUROFUNG)"/>
    <property type="match status" value="1"/>
</dbReference>
<keyword evidence="4 8" id="KW-1003">Cell membrane</keyword>
<evidence type="ECO:0000313" key="11">
    <source>
        <dbReference type="Proteomes" id="UP000249467"/>
    </source>
</evidence>
<comment type="subcellular location">
    <subcellularLocation>
        <location evidence="1">Cell membrane</location>
        <topology evidence="1">Multi-pass membrane protein</topology>
    </subcellularLocation>
    <subcellularLocation>
        <location evidence="8">Membrane</location>
        <topology evidence="8">Multi-pass membrane protein</topology>
    </subcellularLocation>
</comment>
<feature type="transmembrane region" description="Helical" evidence="8">
    <location>
        <begin position="358"/>
        <end position="379"/>
    </location>
</feature>
<comment type="caution">
    <text evidence="10">The sequence shown here is derived from an EMBL/GenBank/DDBJ whole genome shotgun (WGS) entry which is preliminary data.</text>
</comment>
<evidence type="ECO:0000256" key="9">
    <source>
        <dbReference type="SAM" id="MobiDB-lite"/>
    </source>
</evidence>
<evidence type="ECO:0000256" key="2">
    <source>
        <dbReference type="ARBA" id="ARBA00009765"/>
    </source>
</evidence>
<proteinExistence type="inferred from homology"/>
<dbReference type="Gene3D" id="1.20.58.340">
    <property type="entry name" value="Magnesium transport protein CorA, transmembrane region"/>
    <property type="match status" value="2"/>
</dbReference>
<dbReference type="CDD" id="cd12828">
    <property type="entry name" value="TmCorA-like_1"/>
    <property type="match status" value="1"/>
</dbReference>
<dbReference type="GO" id="GO:0050897">
    <property type="term" value="F:cobalt ion binding"/>
    <property type="evidence" value="ECO:0007669"/>
    <property type="project" value="TreeGrafter"/>
</dbReference>
<keyword evidence="8" id="KW-0460">Magnesium</keyword>
<dbReference type="PANTHER" id="PTHR46494:SF1">
    <property type="entry name" value="CORA FAMILY METAL ION TRANSPORTER (EUROFUNG)"/>
    <property type="match status" value="1"/>
</dbReference>
<evidence type="ECO:0000256" key="8">
    <source>
        <dbReference type="RuleBase" id="RU362010"/>
    </source>
</evidence>
<dbReference type="GO" id="GO:0000287">
    <property type="term" value="F:magnesium ion binding"/>
    <property type="evidence" value="ECO:0007669"/>
    <property type="project" value="TreeGrafter"/>
</dbReference>
<dbReference type="Proteomes" id="UP000249467">
    <property type="component" value="Unassembled WGS sequence"/>
</dbReference>
<protein>
    <recommendedName>
        <fullName evidence="8">Magnesium transport protein CorA</fullName>
    </recommendedName>
</protein>
<dbReference type="NCBIfam" id="TIGR00383">
    <property type="entry name" value="corA"/>
    <property type="match status" value="1"/>
</dbReference>
<name>A0A2W4YLD9_9CYAN</name>
<accession>A0A2W4YLD9</accession>
<dbReference type="InterPro" id="IPR002523">
    <property type="entry name" value="MgTranspt_CorA/ZnTranspt_ZntB"/>
</dbReference>
<keyword evidence="8" id="KW-0406">Ion transport</keyword>
<evidence type="ECO:0000256" key="5">
    <source>
        <dbReference type="ARBA" id="ARBA00022692"/>
    </source>
</evidence>
<sequence length="388" mass="44943">MTRSTMLHNPTRFKPSPIEDDSEENEEELEFYDFNEPEPGSPPGTLIIDEDASIPNIFLIDYNTDEALGIQLATPEECFPYLDTHSVSWVDVQGLGSEDVLQRLGKVFGLHALVLEDIVNIPQRPKVESFEDQELIILHMVTSREDGRGFYDEQVSLILGRNYVLTVQEEPENDVFEPIRQRIHRNRGVIRTQKSDYLTYALIDAIVDGFFPVLEDYGERLEDLQDEVVDKPTRQTLDKIHKIKRELLLLRRAIWPQRDAINSLIREESPLIDREVRVYLRDCYDHTVQVIDMVETYRELAANLMDIYLSSLSNSTNEIMRFLTVISTVFIPLTFVAGVYGMNFDTELGNMPELKWPFGYALCWLLMLGMSGGLLFYFWKKGWLFSPK</sequence>
<evidence type="ECO:0000313" key="10">
    <source>
        <dbReference type="EMBL" id="PZO43768.1"/>
    </source>
</evidence>